<dbReference type="InterPro" id="IPR045436">
    <property type="entry name" value="DUF6507"/>
</dbReference>
<name>A0ABN6Y1F6_9MICO</name>
<evidence type="ECO:0008006" key="3">
    <source>
        <dbReference type="Google" id="ProtNLM"/>
    </source>
</evidence>
<keyword evidence="2" id="KW-1185">Reference proteome</keyword>
<dbReference type="EMBL" id="AP027732">
    <property type="protein sequence ID" value="BDZ50856.1"/>
    <property type="molecule type" value="Genomic_DNA"/>
</dbReference>
<evidence type="ECO:0000313" key="2">
    <source>
        <dbReference type="Proteomes" id="UP001321486"/>
    </source>
</evidence>
<gene>
    <name evidence="1" type="ORF">GCM10025867_30970</name>
</gene>
<dbReference type="Pfam" id="PF20117">
    <property type="entry name" value="DUF6507"/>
    <property type="match status" value="1"/>
</dbReference>
<proteinExistence type="predicted"/>
<protein>
    <recommendedName>
        <fullName evidence="3">ESX-1 secretion-associated protein</fullName>
    </recommendedName>
</protein>
<organism evidence="1 2">
    <name type="scientific">Frondihabitans sucicola</name>
    <dbReference type="NCBI Taxonomy" id="1268041"/>
    <lineage>
        <taxon>Bacteria</taxon>
        <taxon>Bacillati</taxon>
        <taxon>Actinomycetota</taxon>
        <taxon>Actinomycetes</taxon>
        <taxon>Micrococcales</taxon>
        <taxon>Microbacteriaceae</taxon>
        <taxon>Frondihabitans</taxon>
    </lineage>
</organism>
<dbReference type="Proteomes" id="UP001321486">
    <property type="component" value="Chromosome"/>
</dbReference>
<reference evidence="2" key="1">
    <citation type="journal article" date="2019" name="Int. J. Syst. Evol. Microbiol.">
        <title>The Global Catalogue of Microorganisms (GCM) 10K type strain sequencing project: providing services to taxonomists for standard genome sequencing and annotation.</title>
        <authorList>
            <consortium name="The Broad Institute Genomics Platform"/>
            <consortium name="The Broad Institute Genome Sequencing Center for Infectious Disease"/>
            <person name="Wu L."/>
            <person name="Ma J."/>
        </authorList>
    </citation>
    <scope>NUCLEOTIDE SEQUENCE [LARGE SCALE GENOMIC DNA]</scope>
    <source>
        <strain evidence="2">NBRC 108728</strain>
    </source>
</reference>
<evidence type="ECO:0000313" key="1">
    <source>
        <dbReference type="EMBL" id="BDZ50856.1"/>
    </source>
</evidence>
<accession>A0ABN6Y1F6</accession>
<dbReference type="RefSeq" id="WP_286343771.1">
    <property type="nucleotide sequence ID" value="NZ_AP027732.1"/>
</dbReference>
<sequence>MRGWKIDVDGVRGVLASVVRAGESLSRHERDVEGLLDDAPPALAPSTRVSGAVSGLLSVHVDDVAVAGERSRRVLDAASVATQGYVAADESMAADAQASAASVFGGR</sequence>